<name>A0A6L7IQG1_9ACTN</name>
<proteinExistence type="predicted"/>
<dbReference type="EMBL" id="CP063310">
    <property type="protein sequence ID" value="QOS68023.1"/>
    <property type="molecule type" value="Genomic_DNA"/>
</dbReference>
<evidence type="ECO:0000313" key="2">
    <source>
        <dbReference type="EMBL" id="QOS68023.1"/>
    </source>
</evidence>
<dbReference type="GO" id="GO:0016491">
    <property type="term" value="F:oxidoreductase activity"/>
    <property type="evidence" value="ECO:0007669"/>
    <property type="project" value="InterPro"/>
</dbReference>
<dbReference type="InterPro" id="IPR000510">
    <property type="entry name" value="Nase/OxRdtase_comp1"/>
</dbReference>
<dbReference type="Pfam" id="PF00148">
    <property type="entry name" value="Oxidored_nitro"/>
    <property type="match status" value="1"/>
</dbReference>
<dbReference type="RefSeq" id="WP_160941465.1">
    <property type="nucleotide sequence ID" value="NZ_CP063310.1"/>
</dbReference>
<gene>
    <name evidence="2" type="ORF">GS424_016240</name>
</gene>
<sequence>MAELSYQIPEFGRAKRIMRIPESHALYLCPNACGRRQGIRALRNGEADHASFLRFSQTDIVSGAYEEQVVQAVGELLDALHPRPRVLSLYVNCIDDFLGTDEDGLLAELRAAFPGMRFLLSHINPIAADLARSTAKNIHTRLYDALDEVDEHDAGINLVGNFEAPPPSCELYRVLDEAGARPVRQLIACASFDEYLDLAKSRFTLSLSHLGDGAAASMEERFGIASMRWHAAYDVAEVGRRYAALFEALEVTDDARARIDATLLARRQAAEAAHDAARRAVGDLPVVVDSSASLMPFSLALALLETGFNVAAVFGLHLKGCDDGAEARLLREYPQVVVVRKESYEAIQGYGFSRACLAIGSDAAFLLHAQHTVDLYHDEGFFGYQGIERLARAMVDAVEDAASDAAEGEA</sequence>
<protein>
    <submittedName>
        <fullName evidence="2">Nitrogen fixation protein NifE</fullName>
    </submittedName>
</protein>
<dbReference type="Proteomes" id="UP000478463">
    <property type="component" value="Chromosome"/>
</dbReference>
<evidence type="ECO:0000259" key="1">
    <source>
        <dbReference type="Pfam" id="PF00148"/>
    </source>
</evidence>
<accession>A0A6L7IQG1</accession>
<reference evidence="2 3" key="1">
    <citation type="submission" date="2020-10" db="EMBL/GenBank/DDBJ databases">
        <title>Eggerthella sp. nov., isolated from human feces.</title>
        <authorList>
            <person name="Yajun G."/>
        </authorList>
    </citation>
    <scope>NUCLEOTIDE SEQUENCE [LARGE SCALE GENOMIC DNA]</scope>
    <source>
        <strain evidence="2 3">HF-1101</strain>
    </source>
</reference>
<dbReference type="SUPFAM" id="SSF53807">
    <property type="entry name" value="Helical backbone' metal receptor"/>
    <property type="match status" value="1"/>
</dbReference>
<organism evidence="2 3">
    <name type="scientific">Eggerthella guodeyinii</name>
    <dbReference type="NCBI Taxonomy" id="2690837"/>
    <lineage>
        <taxon>Bacteria</taxon>
        <taxon>Bacillati</taxon>
        <taxon>Actinomycetota</taxon>
        <taxon>Coriobacteriia</taxon>
        <taxon>Eggerthellales</taxon>
        <taxon>Eggerthellaceae</taxon>
        <taxon>Eggerthella</taxon>
    </lineage>
</organism>
<dbReference type="Gene3D" id="3.40.50.12380">
    <property type="entry name" value="Nitrogenase MoFe cofactor biosynthesis protein NifE, C-terminal"/>
    <property type="match status" value="1"/>
</dbReference>
<evidence type="ECO:0000313" key="3">
    <source>
        <dbReference type="Proteomes" id="UP000478463"/>
    </source>
</evidence>
<dbReference type="KEGG" id="egd:GS424_016240"/>
<feature type="domain" description="Nitrogenase/oxidoreductase component 1" evidence="1">
    <location>
        <begin position="46"/>
        <end position="398"/>
    </location>
</feature>
<dbReference type="AlphaFoldDB" id="A0A6L7IQG1"/>